<organism evidence="1 2">
    <name type="scientific">Nautilia profundicola (strain ATCC BAA-1463 / DSM 18972 / AmH)</name>
    <dbReference type="NCBI Taxonomy" id="598659"/>
    <lineage>
        <taxon>Bacteria</taxon>
        <taxon>Pseudomonadati</taxon>
        <taxon>Campylobacterota</taxon>
        <taxon>Epsilonproteobacteria</taxon>
        <taxon>Nautiliales</taxon>
        <taxon>Nautiliaceae</taxon>
        <taxon>Nautilia</taxon>
    </lineage>
</organism>
<evidence type="ECO:0000313" key="1">
    <source>
        <dbReference type="EMBL" id="ACM93245.1"/>
    </source>
</evidence>
<evidence type="ECO:0000313" key="2">
    <source>
        <dbReference type="Proteomes" id="UP000000448"/>
    </source>
</evidence>
<dbReference type="Proteomes" id="UP000000448">
    <property type="component" value="Chromosome"/>
</dbReference>
<dbReference type="Gene3D" id="1.10.340.20">
    <property type="entry name" value="Apc36109-like domain"/>
    <property type="match status" value="1"/>
</dbReference>
<name>B9L864_NAUPA</name>
<reference evidence="1 2" key="1">
    <citation type="journal article" date="2009" name="PLoS Genet.">
        <title>Adaptations to submarine hydrothermal environments exemplified by the genome of Nautilia profundicola.</title>
        <authorList>
            <person name="Campbell B.J."/>
            <person name="Smith J.L."/>
            <person name="Hanson T.E."/>
            <person name="Klotz M.G."/>
            <person name="Stein L.Y."/>
            <person name="Lee C.K."/>
            <person name="Wu D."/>
            <person name="Robinson J.M."/>
            <person name="Khouri H.M."/>
            <person name="Eisen J.A."/>
            <person name="Cary S.C."/>
        </authorList>
    </citation>
    <scope>NUCLEOTIDE SEQUENCE [LARGE SCALE GENOMIC DNA]</scope>
    <source>
        <strain evidence="2">ATCC BAA-1463 / DSM 18972 / AmH</strain>
    </source>
</reference>
<keyword evidence="2" id="KW-1185">Reference proteome</keyword>
<accession>B9L864</accession>
<dbReference type="SUPFAM" id="SSF116922">
    <property type="entry name" value="YugE-like"/>
    <property type="match status" value="1"/>
</dbReference>
<dbReference type="RefSeq" id="WP_015902297.1">
    <property type="nucleotide sequence ID" value="NC_012115.1"/>
</dbReference>
<protein>
    <submittedName>
        <fullName evidence="1">Uncharacterized protein</fullName>
    </submittedName>
</protein>
<proteinExistence type="predicted"/>
<dbReference type="KEGG" id="nam:NAMH_0400"/>
<dbReference type="InterPro" id="IPR023162">
    <property type="entry name" value="Apc36109-like_dom_sf"/>
</dbReference>
<gene>
    <name evidence="1" type="ordered locus">NAMH_0400</name>
</gene>
<sequence length="90" mass="10792">MKHSKAFKEYFYEVKQIVDYVDPVKIGYISEDEYDNESYAIAHKTYNKKLSKSQISEIVKEVFVYFFSEDYISDEESEKIGEEIYKILTF</sequence>
<dbReference type="STRING" id="598659.NAMH_0400"/>
<dbReference type="HOGENOM" id="CLU_2437754_0_0_7"/>
<dbReference type="EMBL" id="CP001279">
    <property type="protein sequence ID" value="ACM93245.1"/>
    <property type="molecule type" value="Genomic_DNA"/>
</dbReference>
<dbReference type="AlphaFoldDB" id="B9L864"/>